<dbReference type="InterPro" id="IPR007121">
    <property type="entry name" value="RNA_pol_bsu_CS"/>
</dbReference>
<dbReference type="Pfam" id="PF00562">
    <property type="entry name" value="RNA_pol_Rpb2_6"/>
    <property type="match status" value="1"/>
</dbReference>
<keyword evidence="4" id="KW-0808">Transferase</keyword>
<reference evidence="8" key="1">
    <citation type="journal article" date="2011" name="PLoS Biol.">
        <title>Gene gain and loss during evolution of obligate parasitism in the white rust pathogen of Arabidopsis thaliana.</title>
        <authorList>
            <person name="Kemen E."/>
            <person name="Gardiner A."/>
            <person name="Schultz-Larsen T."/>
            <person name="Kemen A.C."/>
            <person name="Balmuth A.L."/>
            <person name="Robert-Seilaniantz A."/>
            <person name="Bailey K."/>
            <person name="Holub E."/>
            <person name="Studholme D.J."/>
            <person name="Maclean D."/>
            <person name="Jones J.D."/>
        </authorList>
    </citation>
    <scope>NUCLEOTIDE SEQUENCE</scope>
</reference>
<dbReference type="PROSITE" id="PS01166">
    <property type="entry name" value="RNA_POL_BETA"/>
    <property type="match status" value="1"/>
</dbReference>
<dbReference type="HOGENOM" id="CLU_346978_0_0_1"/>
<reference evidence="8" key="2">
    <citation type="submission" date="2011-02" db="EMBL/GenBank/DDBJ databases">
        <authorList>
            <person name="MacLean D."/>
        </authorList>
    </citation>
    <scope>NUCLEOTIDE SEQUENCE</scope>
</reference>
<name>F0X1L2_9STRA</name>
<dbReference type="InterPro" id="IPR007120">
    <property type="entry name" value="DNA-dir_RNAP_su2_dom"/>
</dbReference>
<evidence type="ECO:0000256" key="1">
    <source>
        <dbReference type="ARBA" id="ARBA00006835"/>
    </source>
</evidence>
<keyword evidence="3" id="KW-0240">DNA-directed RNA polymerase</keyword>
<evidence type="ECO:0000313" key="8">
    <source>
        <dbReference type="EMBL" id="CCA27707.1"/>
    </source>
</evidence>
<gene>
    <name evidence="8" type="primary">AlNc14C642G12323</name>
    <name evidence="8" type="ORF">ALNC14_138510</name>
</gene>
<dbReference type="Gene3D" id="3.90.1800.10">
    <property type="entry name" value="RNA polymerase alpha subunit dimerisation domain"/>
    <property type="match status" value="1"/>
</dbReference>
<evidence type="ECO:0000256" key="3">
    <source>
        <dbReference type="ARBA" id="ARBA00022478"/>
    </source>
</evidence>
<keyword evidence="5" id="KW-0548">Nucleotidyltransferase</keyword>
<accession>F0X1L2</accession>
<evidence type="ECO:0000256" key="2">
    <source>
        <dbReference type="ARBA" id="ARBA00012418"/>
    </source>
</evidence>
<dbReference type="InterPro" id="IPR015712">
    <property type="entry name" value="DNA-dir_RNA_pol_su2"/>
</dbReference>
<comment type="similarity">
    <text evidence="1">Belongs to the RNA polymerase beta chain family.</text>
</comment>
<dbReference type="GO" id="GO:0000428">
    <property type="term" value="C:DNA-directed RNA polymerase complex"/>
    <property type="evidence" value="ECO:0007669"/>
    <property type="project" value="UniProtKB-KW"/>
</dbReference>
<dbReference type="InterPro" id="IPR037033">
    <property type="entry name" value="DNA-dir_RNAP_su2_hyb_sf"/>
</dbReference>
<evidence type="ECO:0000256" key="5">
    <source>
        <dbReference type="ARBA" id="ARBA00022695"/>
    </source>
</evidence>
<evidence type="ECO:0000259" key="7">
    <source>
        <dbReference type="Pfam" id="PF00562"/>
    </source>
</evidence>
<protein>
    <recommendedName>
        <fullName evidence="2">DNA-directed RNA polymerase</fullName>
        <ecNumber evidence="2">2.7.7.6</ecNumber>
    </recommendedName>
</protein>
<evidence type="ECO:0000256" key="4">
    <source>
        <dbReference type="ARBA" id="ARBA00022679"/>
    </source>
</evidence>
<sequence>MHDEETSQTLDASCLLATIPEVGQACVGKPQQDYERYLDGRDWRYDMLLPPVLEERLPLRSMCTEYIRRLGSLDSKSHCKLQPECRITDDPGSIVCVPRLFNPILSVPICINDGWFMMSLSDAEGFAGMRDTLERLYRSCSCWYFGEAKVTRVESIESATFYPLHVFTSIAVWEMPRQLALEPLWRFLYDGLDTYSRRPGLFGTLHDNTLVDVRPYEMSDVGGPKERDIEARRTREEWSGFIDCAFTTFSLEAGRIRSVVDGCMYRCFTVVTYRQASMLLDLVGTDISTAEQKDWTFRFSTKSTLISDSCVAAMLSLWRAFDSYNSPSLDIFESERVVLLHVMSGCLLKRVPCLMPRGFVWVDSLAYNTPGMLELLTRLPRLPRNDVRDNTRTLFHLFPFFADDEPPRPGLASSICTQAICKPRVELTSTIASVDTYLPVVRTPLMQQVVEQLPSDRPISVPGVPLLVVFCNMRYNYEDGVVISKHANELGLFKTRSIVYHPVSEGTAAMRPGDKITAAHTWFRPHCDATVLRQGVSVRLARYVAAEMHSDSLQLGDKLATSHGQKLIVSRIADESDLPVFTCTRTGARVKPHIVVAASSVHNRGTVGQLYEAWAGMECVGDVDFDPRTNRRYCVYDPFDADAVPTKRYSCYVSEPGADTHVAVADYGICHFWQLSHVSRDKQHYVSEVPRRLSTRRGKLRGAGVRFGEMETLSMLSGGLVHCLSYLSDNGDLADVDLCARCRRLALHCDCPGEVVPTVKARVRNAVVKLDILRTNYSVNGYLGSGDYGASGAEEGVEGKYAHIPFIPESFSYA</sequence>
<dbReference type="GO" id="GO:0003677">
    <property type="term" value="F:DNA binding"/>
    <property type="evidence" value="ECO:0007669"/>
    <property type="project" value="InterPro"/>
</dbReference>
<organism evidence="8">
    <name type="scientific">Albugo laibachii Nc14</name>
    <dbReference type="NCBI Taxonomy" id="890382"/>
    <lineage>
        <taxon>Eukaryota</taxon>
        <taxon>Sar</taxon>
        <taxon>Stramenopiles</taxon>
        <taxon>Oomycota</taxon>
        <taxon>Peronosporomycetes</taxon>
        <taxon>Albuginales</taxon>
        <taxon>Albuginaceae</taxon>
        <taxon>Albugo</taxon>
    </lineage>
</organism>
<dbReference type="GO" id="GO:0032549">
    <property type="term" value="F:ribonucleoside binding"/>
    <property type="evidence" value="ECO:0007669"/>
    <property type="project" value="InterPro"/>
</dbReference>
<dbReference type="SUPFAM" id="SSF64484">
    <property type="entry name" value="beta and beta-prime subunits of DNA dependent RNA-polymerase"/>
    <property type="match status" value="1"/>
</dbReference>
<dbReference type="GO" id="GO:0003899">
    <property type="term" value="F:DNA-directed RNA polymerase activity"/>
    <property type="evidence" value="ECO:0007669"/>
    <property type="project" value="UniProtKB-EC"/>
</dbReference>
<keyword evidence="6" id="KW-0804">Transcription</keyword>
<proteinExistence type="inferred from homology"/>
<feature type="domain" description="DNA-directed RNA polymerase subunit 2 hybrid-binding" evidence="7">
    <location>
        <begin position="552"/>
        <end position="621"/>
    </location>
</feature>
<dbReference type="EC" id="2.7.7.6" evidence="2"/>
<dbReference type="GO" id="GO:0006351">
    <property type="term" value="P:DNA-templated transcription"/>
    <property type="evidence" value="ECO:0007669"/>
    <property type="project" value="InterPro"/>
</dbReference>
<dbReference type="EMBL" id="FR824644">
    <property type="protein sequence ID" value="CCA27707.1"/>
    <property type="molecule type" value="Genomic_DNA"/>
</dbReference>
<evidence type="ECO:0000256" key="6">
    <source>
        <dbReference type="ARBA" id="ARBA00023163"/>
    </source>
</evidence>
<dbReference type="Gene3D" id="2.40.270.10">
    <property type="entry name" value="DNA-directed RNA polymerase, subunit 2, domain 6"/>
    <property type="match status" value="1"/>
</dbReference>
<dbReference type="AlphaFoldDB" id="F0X1L2"/>
<dbReference type="PANTHER" id="PTHR20856">
    <property type="entry name" value="DNA-DIRECTED RNA POLYMERASE I SUBUNIT 2"/>
    <property type="match status" value="1"/>
</dbReference>